<dbReference type="PANTHER" id="PTHR47252">
    <property type="entry name" value="GLYCOSYLTRANSFERASE"/>
    <property type="match status" value="1"/>
</dbReference>
<dbReference type="Pfam" id="PF16994">
    <property type="entry name" value="Glyco_trans_4_5"/>
    <property type="match status" value="1"/>
</dbReference>
<reference evidence="4 5" key="1">
    <citation type="submission" date="2019-07" db="EMBL/GenBank/DDBJ databases">
        <title>De Novo Assembly of kiwifruit Actinidia rufa.</title>
        <authorList>
            <person name="Sugita-Konishi S."/>
            <person name="Sato K."/>
            <person name="Mori E."/>
            <person name="Abe Y."/>
            <person name="Kisaki G."/>
            <person name="Hamano K."/>
            <person name="Suezawa K."/>
            <person name="Otani M."/>
            <person name="Fukuda T."/>
            <person name="Manabe T."/>
            <person name="Gomi K."/>
            <person name="Tabuchi M."/>
            <person name="Akimitsu K."/>
            <person name="Kataoka I."/>
        </authorList>
    </citation>
    <scope>NUCLEOTIDE SEQUENCE [LARGE SCALE GENOMIC DNA]</scope>
    <source>
        <strain evidence="5">cv. Fuchu</strain>
    </source>
</reference>
<dbReference type="Gene3D" id="3.40.50.2000">
    <property type="entry name" value="Glycogen Phosphorylase B"/>
    <property type="match status" value="1"/>
</dbReference>
<name>A0A7J0E1F7_9ERIC</name>
<evidence type="ECO:0000313" key="5">
    <source>
        <dbReference type="Proteomes" id="UP000585474"/>
    </source>
</evidence>
<feature type="chain" id="PRO_5029868263" evidence="2">
    <location>
        <begin position="31"/>
        <end position="592"/>
    </location>
</feature>
<gene>
    <name evidence="4" type="ORF">Acr_01g0001540</name>
</gene>
<dbReference type="SUPFAM" id="SSF53756">
    <property type="entry name" value="UDP-Glycosyltransferase/glycogen phosphorylase"/>
    <property type="match status" value="1"/>
</dbReference>
<organism evidence="4 5">
    <name type="scientific">Actinidia rufa</name>
    <dbReference type="NCBI Taxonomy" id="165716"/>
    <lineage>
        <taxon>Eukaryota</taxon>
        <taxon>Viridiplantae</taxon>
        <taxon>Streptophyta</taxon>
        <taxon>Embryophyta</taxon>
        <taxon>Tracheophyta</taxon>
        <taxon>Spermatophyta</taxon>
        <taxon>Magnoliopsida</taxon>
        <taxon>eudicotyledons</taxon>
        <taxon>Gunneridae</taxon>
        <taxon>Pentapetalae</taxon>
        <taxon>asterids</taxon>
        <taxon>Ericales</taxon>
        <taxon>Actinidiaceae</taxon>
        <taxon>Actinidia</taxon>
    </lineage>
</organism>
<keyword evidence="4" id="KW-0808">Transferase</keyword>
<dbReference type="GO" id="GO:0016757">
    <property type="term" value="F:glycosyltransferase activity"/>
    <property type="evidence" value="ECO:0007669"/>
    <property type="project" value="UniProtKB-KW"/>
</dbReference>
<feature type="signal peptide" evidence="2">
    <location>
        <begin position="1"/>
        <end position="30"/>
    </location>
</feature>
<dbReference type="InterPro" id="IPR041693">
    <property type="entry name" value="Glyco_trans_4_5"/>
</dbReference>
<dbReference type="FunFam" id="3.40.50.2000:FF:000169">
    <property type="entry name" value="UDP-Glycosyltransferase superfamily protein"/>
    <property type="match status" value="1"/>
</dbReference>
<dbReference type="CDD" id="cd03801">
    <property type="entry name" value="GT4_PimA-like"/>
    <property type="match status" value="1"/>
</dbReference>
<dbReference type="InterPro" id="IPR001296">
    <property type="entry name" value="Glyco_trans_1"/>
</dbReference>
<keyword evidence="2" id="KW-0732">Signal</keyword>
<evidence type="ECO:0000259" key="3">
    <source>
        <dbReference type="Pfam" id="PF00534"/>
    </source>
</evidence>
<keyword evidence="5" id="KW-1185">Reference proteome</keyword>
<dbReference type="Proteomes" id="UP000585474">
    <property type="component" value="Unassembled WGS sequence"/>
</dbReference>
<evidence type="ECO:0000256" key="1">
    <source>
        <dbReference type="ARBA" id="ARBA00022676"/>
    </source>
</evidence>
<comment type="caution">
    <text evidence="4">The sequence shown here is derived from an EMBL/GenBank/DDBJ whole genome shotgun (WGS) entry which is preliminary data.</text>
</comment>
<sequence>MAKPSAAWAQKRWLFPLLVALSLSLSTALAFLLRAAFDSSCDRHTFVVPDNRFDLDRTAGGAGNGLADRNPLGFMKSKRVLLVSHELSLSGGPLLLMELAFLLRGVGAEVCWITNQKPSGTYEVVDNLEHKMLGRGVQVLSAKGQEAVGTALKADLVVLNTAVAGKWLDAVLKENVHQVLPKVLWWIHEMRGHYFKMDYVKHLPLVTGAMIDSHVTAEYWKNRTQERLKIKMPDTYVVHLGNSKELMDVAEDSVAKRVLREHVRESLGVRNDDIIFGLINSVSRGKGQDLFLRAFYESLQLIQEKKLVVPSLHAVIVGSDMAAQTKFESELRDFVALKKIQNRVHFVNKTLTVAPYLAAIDVLVQNSQARGECFGRITIEAMAFQLPVLGTSAGGTTEIVVNGSTGLLHPVGKEGVTPLAKNIVKLATHVERRLTMGKRGYERVKVMFLERHMAHRIAAVLKDVLQKAKNHRHWWLVRSELDVYMDLGACQVRVHGVVCLQSWGHAKLGHKHNVVMPGVGCLRNLGGVPSWDAWSCHAQRWMAGGACQVRAHGVRSPCRLGGSPSYDAWSWLSAQTWECVLLDATPNSSCQS</sequence>
<protein>
    <submittedName>
        <fullName evidence="4">UDP-Glycosyltransferase superfamily protein</fullName>
    </submittedName>
</protein>
<dbReference type="EMBL" id="BJWL01000001">
    <property type="protein sequence ID" value="GFY80345.1"/>
    <property type="molecule type" value="Genomic_DNA"/>
</dbReference>
<dbReference type="Pfam" id="PF00534">
    <property type="entry name" value="Glycos_transf_1"/>
    <property type="match status" value="1"/>
</dbReference>
<dbReference type="AlphaFoldDB" id="A0A7J0E1F7"/>
<evidence type="ECO:0000313" key="4">
    <source>
        <dbReference type="EMBL" id="GFY80345.1"/>
    </source>
</evidence>
<dbReference type="OrthoDB" id="1862675at2759"/>
<dbReference type="PANTHER" id="PTHR47252:SF5">
    <property type="entry name" value="GLYCOSYL TRANSFERASE FAMILY 1 DOMAIN-CONTAINING PROTEIN"/>
    <property type="match status" value="1"/>
</dbReference>
<evidence type="ECO:0000256" key="2">
    <source>
        <dbReference type="SAM" id="SignalP"/>
    </source>
</evidence>
<proteinExistence type="predicted"/>
<accession>A0A7J0E1F7</accession>
<feature type="domain" description="Glycosyl transferase family 1" evidence="3">
    <location>
        <begin position="261"/>
        <end position="442"/>
    </location>
</feature>
<keyword evidence="1" id="KW-0328">Glycosyltransferase</keyword>